<evidence type="ECO:0000259" key="12">
    <source>
        <dbReference type="PROSITE" id="PS50894"/>
    </source>
</evidence>
<evidence type="ECO:0000259" key="11">
    <source>
        <dbReference type="PROSITE" id="PS50851"/>
    </source>
</evidence>
<dbReference type="Proteomes" id="UP000053688">
    <property type="component" value="Unassembled WGS sequence"/>
</dbReference>
<name>S3EHP2_9GAMM</name>
<evidence type="ECO:0000259" key="10">
    <source>
        <dbReference type="PROSITE" id="PS50109"/>
    </source>
</evidence>
<feature type="domain" description="Histidine kinase" evidence="10">
    <location>
        <begin position="276"/>
        <end position="487"/>
    </location>
</feature>
<evidence type="ECO:0000313" key="14">
    <source>
        <dbReference type="Proteomes" id="UP000053688"/>
    </source>
</evidence>
<dbReference type="Gene3D" id="1.20.120.160">
    <property type="entry name" value="HPT domain"/>
    <property type="match status" value="1"/>
</dbReference>
<evidence type="ECO:0000256" key="2">
    <source>
        <dbReference type="ARBA" id="ARBA00012438"/>
    </source>
</evidence>
<comment type="catalytic activity">
    <reaction evidence="1">
        <text>ATP + protein L-histidine = ADP + protein N-phospho-L-histidine.</text>
        <dbReference type="EC" id="2.7.13.3"/>
    </reaction>
</comment>
<dbReference type="Pfam" id="PF02518">
    <property type="entry name" value="HATPase_c"/>
    <property type="match status" value="1"/>
</dbReference>
<evidence type="ECO:0000256" key="1">
    <source>
        <dbReference type="ARBA" id="ARBA00000085"/>
    </source>
</evidence>
<evidence type="ECO:0000256" key="8">
    <source>
        <dbReference type="ARBA" id="ARBA00035100"/>
    </source>
</evidence>
<dbReference type="EC" id="2.7.13.3" evidence="2"/>
<dbReference type="Pfam" id="PF01584">
    <property type="entry name" value="CheW"/>
    <property type="match status" value="1"/>
</dbReference>
<dbReference type="FunFam" id="3.30.565.10:FF:000016">
    <property type="entry name" value="Chemotaxis protein CheA, putative"/>
    <property type="match status" value="1"/>
</dbReference>
<evidence type="ECO:0000256" key="3">
    <source>
        <dbReference type="ARBA" id="ARBA00021495"/>
    </source>
</evidence>
<dbReference type="SMART" id="SM00073">
    <property type="entry name" value="HPT"/>
    <property type="match status" value="1"/>
</dbReference>
<dbReference type="SUPFAM" id="SSF47226">
    <property type="entry name" value="Histidine-containing phosphotransfer domain, HPT domain"/>
    <property type="match status" value="1"/>
</dbReference>
<dbReference type="Pfam" id="PF02895">
    <property type="entry name" value="H-kinase_dim"/>
    <property type="match status" value="1"/>
</dbReference>
<dbReference type="EMBL" id="AMSD01000001">
    <property type="protein sequence ID" value="EPE37703.1"/>
    <property type="molecule type" value="Genomic_DNA"/>
</dbReference>
<dbReference type="FunFam" id="1.20.120.160:FF:000008">
    <property type="entry name" value="Chemotaxis sensor histidine kinase CheA"/>
    <property type="match status" value="1"/>
</dbReference>
<dbReference type="SUPFAM" id="SSF50341">
    <property type="entry name" value="CheW-like"/>
    <property type="match status" value="1"/>
</dbReference>
<dbReference type="InterPro" id="IPR002545">
    <property type="entry name" value="CheW-lke_dom"/>
</dbReference>
<dbReference type="InterPro" id="IPR036641">
    <property type="entry name" value="HPT_dom_sf"/>
</dbReference>
<feature type="domain" description="HPt" evidence="12">
    <location>
        <begin position="2"/>
        <end position="106"/>
    </location>
</feature>
<dbReference type="InterPro" id="IPR004358">
    <property type="entry name" value="Sig_transdc_His_kin-like_C"/>
</dbReference>
<keyword evidence="14" id="KW-1185">Reference proteome</keyword>
<keyword evidence="5" id="KW-0808">Transferase</keyword>
<dbReference type="GO" id="GO:0000155">
    <property type="term" value="F:phosphorelay sensor kinase activity"/>
    <property type="evidence" value="ECO:0007669"/>
    <property type="project" value="InterPro"/>
</dbReference>
<dbReference type="PROSITE" id="PS50894">
    <property type="entry name" value="HPT"/>
    <property type="match status" value="1"/>
</dbReference>
<dbReference type="InterPro" id="IPR036097">
    <property type="entry name" value="HisK_dim/P_sf"/>
</dbReference>
<dbReference type="Gene3D" id="1.10.287.560">
    <property type="entry name" value="Histidine kinase CheA-like, homodimeric domain"/>
    <property type="match status" value="1"/>
</dbReference>
<keyword evidence="4 9" id="KW-0597">Phosphoprotein</keyword>
<dbReference type="SMART" id="SM00387">
    <property type="entry name" value="HATPase_c"/>
    <property type="match status" value="1"/>
</dbReference>
<feature type="modified residue" description="Phosphohistidine" evidence="9">
    <location>
        <position position="49"/>
    </location>
</feature>
<dbReference type="PANTHER" id="PTHR43395">
    <property type="entry name" value="SENSOR HISTIDINE KINASE CHEA"/>
    <property type="match status" value="1"/>
</dbReference>
<dbReference type="InterPro" id="IPR005467">
    <property type="entry name" value="His_kinase_dom"/>
</dbReference>
<dbReference type="SMART" id="SM01231">
    <property type="entry name" value="H-kinase_dim"/>
    <property type="match status" value="1"/>
</dbReference>
<dbReference type="InterPro" id="IPR051315">
    <property type="entry name" value="Bact_Chemotaxis_CheA"/>
</dbReference>
<dbReference type="InterPro" id="IPR037006">
    <property type="entry name" value="CheA-like_homodim_sf"/>
</dbReference>
<dbReference type="SMART" id="SM00260">
    <property type="entry name" value="CheW"/>
    <property type="match status" value="1"/>
</dbReference>
<dbReference type="GO" id="GO:0006935">
    <property type="term" value="P:chemotaxis"/>
    <property type="evidence" value="ECO:0007669"/>
    <property type="project" value="InterPro"/>
</dbReference>
<dbReference type="InterPro" id="IPR004105">
    <property type="entry name" value="CheA-like_dim"/>
</dbReference>
<sequence>MAYDLDENILQDFLIEASEILEQLSQELIELEKKPDDDELLNSIFRNFHTLKGGASFLSLTEFVDLCHRAENIFDSLRNRKYLVSSSVIDAILKTLDAINEQFDCIKNRKPLIAVNQKLLNELSHVGSSELEEKKQITNSGTLDDISQEKYEKLLNELHSDNTDSLNAISSNDSELEKKNEIIDNEFEQLLDELYGSGKGPSSKKASPVVNQKLLVPSKEEISESTNKILKFHTKQSNDKTVRVDTLTLDSIMNMVGELVLVRNRLSSLALHDNNEDISKAISNLGIVTADLQGAVMKTRMQPIKKVFARFPRVVRDLSRNLKKNIALEMIGENTELDKNLVEALSDPLIHLVRNSIDHGIEVPKDRITLGKVPTGKIILSASQEGDHIELSITDDGIGMDPNKLRTIAIERHLLDKVTASRLTDKECFNLIFMPGFSSKDEVSDISGRGVGMDVVKTAINALNGSINIDSKIGRGTKIIISVPLTLAILPTLIIGVAGYSFALPLTNIDEIFHLDLTCTNVVNGQLTIVVRNKSIPLFYLRSWLVPKVMPVTLNKKYGHIVIVKIGTQPVGLVVDTLIGQEEVVIKPLDSLLQGTPGVVGATIASDGNIALILDIPDLLKQYASVFQI</sequence>
<dbReference type="GO" id="GO:0005737">
    <property type="term" value="C:cytoplasm"/>
    <property type="evidence" value="ECO:0007669"/>
    <property type="project" value="InterPro"/>
</dbReference>
<proteinExistence type="predicted"/>
<dbReference type="CDD" id="cd00088">
    <property type="entry name" value="HPT"/>
    <property type="match status" value="1"/>
</dbReference>
<dbReference type="PATRIC" id="fig|1236703.3.peg.152"/>
<dbReference type="STRING" id="28176.CF66_2259"/>
<dbReference type="RefSeq" id="WP_016503501.1">
    <property type="nucleotide sequence ID" value="NZ_AMSD01000001.1"/>
</dbReference>
<dbReference type="CDD" id="cd00731">
    <property type="entry name" value="CheA_reg"/>
    <property type="match status" value="1"/>
</dbReference>
<feature type="domain" description="CheW-like" evidence="11">
    <location>
        <begin position="489"/>
        <end position="625"/>
    </location>
</feature>
<dbReference type="Gene3D" id="3.30.565.10">
    <property type="entry name" value="Histidine kinase-like ATPase, C-terminal domain"/>
    <property type="match status" value="1"/>
</dbReference>
<evidence type="ECO:0000256" key="5">
    <source>
        <dbReference type="ARBA" id="ARBA00022679"/>
    </source>
</evidence>
<protein>
    <recommendedName>
        <fullName evidence="3">Chemotaxis protein CheA</fullName>
        <ecNumber evidence="2">2.7.13.3</ecNumber>
    </recommendedName>
</protein>
<dbReference type="InterPro" id="IPR036890">
    <property type="entry name" value="HATPase_C_sf"/>
</dbReference>
<dbReference type="InterPro" id="IPR008207">
    <property type="entry name" value="Sig_transdc_His_kin_Hpt_dom"/>
</dbReference>
<dbReference type="PRINTS" id="PR00344">
    <property type="entry name" value="BCTRLSENSOR"/>
</dbReference>
<organism evidence="13 14">
    <name type="scientific">Candidatus Photodesmus katoptron Akat1</name>
    <dbReference type="NCBI Taxonomy" id="1236703"/>
    <lineage>
        <taxon>Bacteria</taxon>
        <taxon>Pseudomonadati</taxon>
        <taxon>Pseudomonadota</taxon>
        <taxon>Gammaproteobacteria</taxon>
        <taxon>Vibrionales</taxon>
        <taxon>Vibrionaceae</taxon>
        <taxon>Candidatus Photodesmus</taxon>
    </lineage>
</organism>
<comment type="function">
    <text evidence="8">Involved in the transmission of sensory signals from the chemoreceptors to the flagellar motors. CheA is autophosphorylated; it can transfer its phosphate group to either CheB or CheY.</text>
</comment>
<accession>S3EHP2</accession>
<dbReference type="Pfam" id="PF01627">
    <property type="entry name" value="Hpt"/>
    <property type="match status" value="1"/>
</dbReference>
<evidence type="ECO:0000256" key="4">
    <source>
        <dbReference type="ARBA" id="ARBA00022553"/>
    </source>
</evidence>
<dbReference type="SUPFAM" id="SSF55874">
    <property type="entry name" value="ATPase domain of HSP90 chaperone/DNA topoisomerase II/histidine kinase"/>
    <property type="match status" value="1"/>
</dbReference>
<evidence type="ECO:0000256" key="7">
    <source>
        <dbReference type="ARBA" id="ARBA00023012"/>
    </source>
</evidence>
<dbReference type="InterPro" id="IPR003594">
    <property type="entry name" value="HATPase_dom"/>
</dbReference>
<evidence type="ECO:0000256" key="6">
    <source>
        <dbReference type="ARBA" id="ARBA00022777"/>
    </source>
</evidence>
<dbReference type="PANTHER" id="PTHR43395:SF1">
    <property type="entry name" value="CHEMOTAXIS PROTEIN CHEA"/>
    <property type="match status" value="1"/>
</dbReference>
<dbReference type="PROSITE" id="PS50851">
    <property type="entry name" value="CHEW"/>
    <property type="match status" value="1"/>
</dbReference>
<evidence type="ECO:0000313" key="13">
    <source>
        <dbReference type="EMBL" id="EPE37703.1"/>
    </source>
</evidence>
<evidence type="ECO:0000256" key="9">
    <source>
        <dbReference type="PROSITE-ProRule" id="PRU00110"/>
    </source>
</evidence>
<keyword evidence="7" id="KW-0902">Two-component regulatory system</keyword>
<reference evidence="13 14" key="1">
    <citation type="journal article" date="2014" name="Environ. Microbiol.">
        <title>Genomic signatures of obligate host dependence in the luminous bacterial symbiont of a vertebrate.</title>
        <authorList>
            <person name="Hendry T.A."/>
            <person name="de Wet J.R."/>
            <person name="Dunlap P.V."/>
        </authorList>
    </citation>
    <scope>NUCLEOTIDE SEQUENCE [LARGE SCALE GENOMIC DNA]</scope>
    <source>
        <strain evidence="13 14">Akat1</strain>
    </source>
</reference>
<gene>
    <name evidence="13" type="ORF">O1U_0162</name>
</gene>
<dbReference type="AlphaFoldDB" id="S3EHP2"/>
<dbReference type="FunFam" id="2.30.30.40:FF:000048">
    <property type="entry name" value="Chemotaxis protein CheA, putative"/>
    <property type="match status" value="1"/>
</dbReference>
<dbReference type="InterPro" id="IPR036061">
    <property type="entry name" value="CheW-like_dom_sf"/>
</dbReference>
<dbReference type="Gene3D" id="2.30.30.40">
    <property type="entry name" value="SH3 Domains"/>
    <property type="match status" value="1"/>
</dbReference>
<dbReference type="PROSITE" id="PS50109">
    <property type="entry name" value="HIS_KIN"/>
    <property type="match status" value="1"/>
</dbReference>
<comment type="caution">
    <text evidence="13">The sequence shown here is derived from an EMBL/GenBank/DDBJ whole genome shotgun (WGS) entry which is preliminary data.</text>
</comment>
<dbReference type="CDD" id="cd16916">
    <property type="entry name" value="HATPase_CheA-like"/>
    <property type="match status" value="1"/>
</dbReference>
<dbReference type="eggNOG" id="COG0643">
    <property type="taxonomic scope" value="Bacteria"/>
</dbReference>
<keyword evidence="6" id="KW-0418">Kinase</keyword>
<dbReference type="SUPFAM" id="SSF47384">
    <property type="entry name" value="Homodimeric domain of signal transducing histidine kinase"/>
    <property type="match status" value="1"/>
</dbReference>